<feature type="non-terminal residue" evidence="2">
    <location>
        <position position="82"/>
    </location>
</feature>
<reference evidence="2" key="1">
    <citation type="submission" date="2013-11" db="EMBL/GenBank/DDBJ databases">
        <title>The Genome Sequence of Phytophthora parasitica CHvinca01.</title>
        <authorList>
            <consortium name="The Broad Institute Genomics Platform"/>
            <person name="Russ C."/>
            <person name="Tyler B."/>
            <person name="Panabieres F."/>
            <person name="Shan W."/>
            <person name="Tripathy S."/>
            <person name="Grunwald N."/>
            <person name="Machado M."/>
            <person name="Johnson C.S."/>
            <person name="Arredondo F."/>
            <person name="Hong C."/>
            <person name="Coffey M."/>
            <person name="Young S.K."/>
            <person name="Zeng Q."/>
            <person name="Gargeya S."/>
            <person name="Fitzgerald M."/>
            <person name="Abouelleil A."/>
            <person name="Alvarado L."/>
            <person name="Chapman S.B."/>
            <person name="Gainer-Dewar J."/>
            <person name="Goldberg J."/>
            <person name="Griggs A."/>
            <person name="Gujja S."/>
            <person name="Hansen M."/>
            <person name="Howarth C."/>
            <person name="Imamovic A."/>
            <person name="Ireland A."/>
            <person name="Larimer J."/>
            <person name="McCowan C."/>
            <person name="Murphy C."/>
            <person name="Pearson M."/>
            <person name="Poon T.W."/>
            <person name="Priest M."/>
            <person name="Roberts A."/>
            <person name="Saif S."/>
            <person name="Shea T."/>
            <person name="Sykes S."/>
            <person name="Wortman J."/>
            <person name="Nusbaum C."/>
            <person name="Birren B."/>
        </authorList>
    </citation>
    <scope>NUCLEOTIDE SEQUENCE [LARGE SCALE GENOMIC DNA]</scope>
    <source>
        <strain evidence="2">CHvinca01</strain>
    </source>
</reference>
<evidence type="ECO:0000256" key="1">
    <source>
        <dbReference type="SAM" id="MobiDB-lite"/>
    </source>
</evidence>
<accession>W2LWS8</accession>
<dbReference type="Proteomes" id="UP000054423">
    <property type="component" value="Unassembled WGS sequence"/>
</dbReference>
<evidence type="ECO:0000313" key="2">
    <source>
        <dbReference type="EMBL" id="ETM01061.1"/>
    </source>
</evidence>
<gene>
    <name evidence="2" type="ORF">L917_02285</name>
</gene>
<feature type="compositionally biased region" description="Basic and acidic residues" evidence="1">
    <location>
        <begin position="66"/>
        <end position="82"/>
    </location>
</feature>
<dbReference type="OMA" id="AIDIMEP"/>
<dbReference type="EMBL" id="KI677826">
    <property type="protein sequence ID" value="ETM01061.1"/>
    <property type="molecule type" value="Genomic_DNA"/>
</dbReference>
<feature type="region of interest" description="Disordered" evidence="1">
    <location>
        <begin position="62"/>
        <end position="82"/>
    </location>
</feature>
<name>W2LWS8_PHYNI</name>
<sequence length="82" mass="9332">MKVDGASAGRKPWRYYYVMVFQLSGNSVAPDKLQEMTEMTAAIEQREEKYLRKVAARNAAHAAAMEAERKAQEEKKPTMISH</sequence>
<dbReference type="AlphaFoldDB" id="W2LWS8"/>
<organism evidence="2">
    <name type="scientific">Phytophthora nicotianae</name>
    <name type="common">Potato buckeye rot agent</name>
    <name type="synonym">Phytophthora parasitica</name>
    <dbReference type="NCBI Taxonomy" id="4792"/>
    <lineage>
        <taxon>Eukaryota</taxon>
        <taxon>Sar</taxon>
        <taxon>Stramenopiles</taxon>
        <taxon>Oomycota</taxon>
        <taxon>Peronosporomycetes</taxon>
        <taxon>Peronosporales</taxon>
        <taxon>Peronosporaceae</taxon>
        <taxon>Phytophthora</taxon>
    </lineage>
</organism>
<protein>
    <submittedName>
        <fullName evidence="2">Uncharacterized protein</fullName>
    </submittedName>
</protein>
<dbReference type="VEuPathDB" id="FungiDB:PPTG_07323"/>
<dbReference type="OrthoDB" id="296386at2759"/>
<proteinExistence type="predicted"/>